<dbReference type="EMBL" id="JABSNP010000002">
    <property type="protein sequence ID" value="NRT17588.1"/>
    <property type="molecule type" value="Genomic_DNA"/>
</dbReference>
<dbReference type="Gene3D" id="1.20.1420.20">
    <property type="entry name" value="M75 peptidase, HXXE motif"/>
    <property type="match status" value="1"/>
</dbReference>
<comment type="caution">
    <text evidence="4">The sequence shown here is derived from an EMBL/GenBank/DDBJ whole genome shotgun (WGS) entry which is preliminary data.</text>
</comment>
<dbReference type="PROSITE" id="PS51257">
    <property type="entry name" value="PROKAR_LIPOPROTEIN"/>
    <property type="match status" value="1"/>
</dbReference>
<dbReference type="RefSeq" id="WP_173808373.1">
    <property type="nucleotide sequence ID" value="NZ_JABSNP010000002.1"/>
</dbReference>
<dbReference type="Pfam" id="PF09375">
    <property type="entry name" value="Peptidase_M75"/>
    <property type="match status" value="1"/>
</dbReference>
<evidence type="ECO:0000313" key="5">
    <source>
        <dbReference type="Proteomes" id="UP000779507"/>
    </source>
</evidence>
<gene>
    <name evidence="4" type="ORF">HNP98_000395</name>
</gene>
<organism evidence="4 5">
    <name type="scientific">Hymenobacter caeli</name>
    <dbReference type="NCBI Taxonomy" id="2735894"/>
    <lineage>
        <taxon>Bacteria</taxon>
        <taxon>Pseudomonadati</taxon>
        <taxon>Bacteroidota</taxon>
        <taxon>Cytophagia</taxon>
        <taxon>Cytophagales</taxon>
        <taxon>Hymenobacteraceae</taxon>
        <taxon>Hymenobacter</taxon>
    </lineage>
</organism>
<comment type="subcellular location">
    <subcellularLocation>
        <location evidence="1">Cell envelope</location>
    </subcellularLocation>
</comment>
<evidence type="ECO:0000256" key="1">
    <source>
        <dbReference type="ARBA" id="ARBA00004196"/>
    </source>
</evidence>
<dbReference type="InterPro" id="IPR018976">
    <property type="entry name" value="Imelysin-like"/>
</dbReference>
<protein>
    <submittedName>
        <fullName evidence="4">Iron-regulated protein</fullName>
    </submittedName>
</protein>
<keyword evidence="5" id="KW-1185">Reference proteome</keyword>
<keyword evidence="2" id="KW-0732">Signal</keyword>
<dbReference type="InterPro" id="IPR034982">
    <property type="entry name" value="Imelysin-like_IrpA"/>
</dbReference>
<sequence length="355" mass="37079">MKLSILALGALLLAGCNKEIIDPQNTAIGSPGYNAAGLLANTANTVMVANYRDLDQQAAALQTAVGALAAAPTAATLDAARQAYRDARLPWENTEAFAFGPVSTLGLDAVLDTWPLNRVDLATLLASADPLTPASLARLDGGLQGYHPVEFLLFGKDAGKALADFTPREYQFLAASAQNLKANTARLLNAWVPGGGNFAATLATAGPGNAVYPKQKQAVQELLDGLTGPADELTNSKIETPLAKQSTEYEEAEYSQNSKAEFTANLAGIENIYNGRYGSAGTGAGFGALVVARNPTLDARFRQEVADAKAAINALPGRFDQAIIQNPAAVRAAQAKVRTVLNTLQNDCAPLVNAL</sequence>
<accession>A0ABX2FKE2</accession>
<evidence type="ECO:0000313" key="4">
    <source>
        <dbReference type="EMBL" id="NRT17588.1"/>
    </source>
</evidence>
<dbReference type="CDD" id="cd14658">
    <property type="entry name" value="Imelysin-like_IrpA"/>
    <property type="match status" value="1"/>
</dbReference>
<reference evidence="4 5" key="1">
    <citation type="submission" date="2020-05" db="EMBL/GenBank/DDBJ databases">
        <title>Genomic Encyclopedia of Type Strains, Phase IV (KMG-V): Genome sequencing to study the core and pangenomes of soil and plant-associated prokaryotes.</title>
        <authorList>
            <person name="Whitman W."/>
        </authorList>
    </citation>
    <scope>NUCLEOTIDE SEQUENCE [LARGE SCALE GENOMIC DNA]</scope>
    <source>
        <strain evidence="4 5">9A</strain>
    </source>
</reference>
<evidence type="ECO:0000256" key="2">
    <source>
        <dbReference type="ARBA" id="ARBA00022729"/>
    </source>
</evidence>
<feature type="domain" description="Imelysin-like" evidence="3">
    <location>
        <begin position="48"/>
        <end position="336"/>
    </location>
</feature>
<dbReference type="InterPro" id="IPR038352">
    <property type="entry name" value="Imelysin_sf"/>
</dbReference>
<evidence type="ECO:0000259" key="3">
    <source>
        <dbReference type="Pfam" id="PF09375"/>
    </source>
</evidence>
<dbReference type="Proteomes" id="UP000779507">
    <property type="component" value="Unassembled WGS sequence"/>
</dbReference>
<name>A0ABX2FKE2_9BACT</name>
<proteinExistence type="predicted"/>